<evidence type="ECO:0000313" key="1">
    <source>
        <dbReference type="EMBL" id="GMR57403.1"/>
    </source>
</evidence>
<proteinExistence type="predicted"/>
<feature type="non-terminal residue" evidence="1">
    <location>
        <position position="96"/>
    </location>
</feature>
<dbReference type="Proteomes" id="UP001328107">
    <property type="component" value="Unassembled WGS sequence"/>
</dbReference>
<comment type="caution">
    <text evidence="1">The sequence shown here is derived from an EMBL/GenBank/DDBJ whole genome shotgun (WGS) entry which is preliminary data.</text>
</comment>
<dbReference type="PANTHER" id="PTHR47520">
    <property type="entry name" value="CX DOMAIN-CONTAINING PROTEIN-RELATED"/>
    <property type="match status" value="1"/>
</dbReference>
<name>A0AAN5I993_9BILA</name>
<protein>
    <recommendedName>
        <fullName evidence="3">CX domain-containing protein</fullName>
    </recommendedName>
</protein>
<feature type="non-terminal residue" evidence="1">
    <location>
        <position position="1"/>
    </location>
</feature>
<evidence type="ECO:0000313" key="2">
    <source>
        <dbReference type="Proteomes" id="UP001328107"/>
    </source>
</evidence>
<dbReference type="EMBL" id="BTRK01000006">
    <property type="protein sequence ID" value="GMR57403.1"/>
    <property type="molecule type" value="Genomic_DNA"/>
</dbReference>
<reference evidence="2" key="1">
    <citation type="submission" date="2022-10" db="EMBL/GenBank/DDBJ databases">
        <title>Genome assembly of Pristionchus species.</title>
        <authorList>
            <person name="Yoshida K."/>
            <person name="Sommer R.J."/>
        </authorList>
    </citation>
    <scope>NUCLEOTIDE SEQUENCE [LARGE SCALE GENOMIC DNA]</scope>
    <source>
        <strain evidence="2">RS5460</strain>
    </source>
</reference>
<gene>
    <name evidence="1" type="ORF">PMAYCL1PPCAC_27598</name>
</gene>
<dbReference type="AlphaFoldDB" id="A0AAN5I993"/>
<evidence type="ECO:0008006" key="3">
    <source>
        <dbReference type="Google" id="ProtNLM"/>
    </source>
</evidence>
<sequence>VGNGSIAYFWDSSHLPSSESIDLTSSNDKRIVSFCNRTAMDRCAAPIDHFPHISPYIFMSTERKQLTHFAWVCPQGSVCCAWECCEENSSGSSWWV</sequence>
<accession>A0AAN5I993</accession>
<keyword evidence="2" id="KW-1185">Reference proteome</keyword>
<organism evidence="1 2">
    <name type="scientific">Pristionchus mayeri</name>
    <dbReference type="NCBI Taxonomy" id="1317129"/>
    <lineage>
        <taxon>Eukaryota</taxon>
        <taxon>Metazoa</taxon>
        <taxon>Ecdysozoa</taxon>
        <taxon>Nematoda</taxon>
        <taxon>Chromadorea</taxon>
        <taxon>Rhabditida</taxon>
        <taxon>Rhabditina</taxon>
        <taxon>Diplogasteromorpha</taxon>
        <taxon>Diplogasteroidea</taxon>
        <taxon>Neodiplogasteridae</taxon>
        <taxon>Pristionchus</taxon>
    </lineage>
</organism>
<dbReference type="PANTHER" id="PTHR47520:SF13">
    <property type="entry name" value="PROTEIN CBG10012"/>
    <property type="match status" value="1"/>
</dbReference>